<dbReference type="EMBL" id="MG841151">
    <property type="protein sequence ID" value="AYJ09382.1"/>
    <property type="molecule type" value="Genomic_DNA"/>
</dbReference>
<evidence type="ECO:0000313" key="1">
    <source>
        <dbReference type="EMBL" id="AYJ09382.1"/>
    </source>
</evidence>
<sequence>MLPDFAPREWEGETIVIIASGPSLSAAEVARVKTARDAGQCRVCVINTTYRLAPWADFLYACDDSWWLDNAPEFAGERWTQSPQAAQYGARRCPGKPGYVISDNPAYIYFGGNSGFQAINLAYLMGAARIVLLGFDMSATGGRLHWHPDHGGSCHNPPISQLNRWREVVDNSAAPLVDRGVKIVNCTSETALVEWPRATLDEVFCDETDNPKM</sequence>
<accession>A0A678WAF7</accession>
<organism evidence="1">
    <name type="scientific">Pseudo-nitzschia multiseries DNA virus</name>
    <dbReference type="NCBI Taxonomy" id="2364897"/>
    <lineage>
        <taxon>Viruses</taxon>
    </lineage>
</organism>
<proteinExistence type="predicted"/>
<protein>
    <submittedName>
        <fullName evidence="1">Uncharacterized protein</fullName>
    </submittedName>
</protein>
<reference evidence="1" key="1">
    <citation type="submission" date="2018-01" db="EMBL/GenBank/DDBJ databases">
        <title>A diatom virus reveals a new lineage of giant single stranded DNA viruses originating from double stranded DNA phage.</title>
        <authorList>
            <person name="Carlson M.C.G."/>
            <person name="Frischkorn K.R."/>
            <person name="Brumfield S."/>
            <person name="Rocap G."/>
        </authorList>
    </citation>
    <scope>NUCLEOTIDE SEQUENCE</scope>
    <source>
        <strain evidence="1">PmDNAV1</strain>
    </source>
</reference>
<name>A0A678WAF7_9VIRU</name>
<gene>
    <name evidence="1" type="ORF">PmDNAV2_gp7</name>
</gene>